<feature type="active site" description="Charge relay system" evidence="7">
    <location>
        <position position="142"/>
    </location>
</feature>
<dbReference type="InterPro" id="IPR011782">
    <property type="entry name" value="Pept_S1C_Do"/>
</dbReference>
<protein>
    <submittedName>
        <fullName evidence="11">Serine protease DegQ</fullName>
    </submittedName>
</protein>
<feature type="active site" description="Charge relay system" evidence="7">
    <location>
        <position position="112"/>
    </location>
</feature>
<dbReference type="AlphaFoldDB" id="A0A1I4DC81"/>
<dbReference type="GO" id="GO:0004252">
    <property type="term" value="F:serine-type endopeptidase activity"/>
    <property type="evidence" value="ECO:0007669"/>
    <property type="project" value="InterPro"/>
</dbReference>
<evidence type="ECO:0000256" key="1">
    <source>
        <dbReference type="ARBA" id="ARBA00010541"/>
    </source>
</evidence>
<dbReference type="Gene3D" id="2.30.42.10">
    <property type="match status" value="2"/>
</dbReference>
<dbReference type="PANTHER" id="PTHR22939">
    <property type="entry name" value="SERINE PROTEASE FAMILY S1C HTRA-RELATED"/>
    <property type="match status" value="1"/>
</dbReference>
<evidence type="ECO:0000256" key="9">
    <source>
        <dbReference type="SAM" id="SignalP"/>
    </source>
</evidence>
<dbReference type="NCBIfam" id="TIGR02037">
    <property type="entry name" value="degP_htrA_DO"/>
    <property type="match status" value="1"/>
</dbReference>
<dbReference type="EMBL" id="FOSR01000008">
    <property type="protein sequence ID" value="SFK89726.1"/>
    <property type="molecule type" value="Genomic_DNA"/>
</dbReference>
<feature type="chain" id="PRO_5039177987" evidence="9">
    <location>
        <begin position="31"/>
        <end position="460"/>
    </location>
</feature>
<evidence type="ECO:0000256" key="2">
    <source>
        <dbReference type="ARBA" id="ARBA00022670"/>
    </source>
</evidence>
<dbReference type="Pfam" id="PF13365">
    <property type="entry name" value="Trypsin_2"/>
    <property type="match status" value="1"/>
</dbReference>
<evidence type="ECO:0000256" key="5">
    <source>
        <dbReference type="ARBA" id="ARBA00022801"/>
    </source>
</evidence>
<keyword evidence="6" id="KW-0720">Serine protease</keyword>
<dbReference type="InterPro" id="IPR001940">
    <property type="entry name" value="Peptidase_S1C"/>
</dbReference>
<dbReference type="InterPro" id="IPR009003">
    <property type="entry name" value="Peptidase_S1_PA"/>
</dbReference>
<comment type="similarity">
    <text evidence="1">Belongs to the peptidase S1C family.</text>
</comment>
<organism evidence="11 12">
    <name type="scientific">Rhodanobacter glycinis</name>
    <dbReference type="NCBI Taxonomy" id="582702"/>
    <lineage>
        <taxon>Bacteria</taxon>
        <taxon>Pseudomonadati</taxon>
        <taxon>Pseudomonadota</taxon>
        <taxon>Gammaproteobacteria</taxon>
        <taxon>Lysobacterales</taxon>
        <taxon>Rhodanobacteraceae</taxon>
        <taxon>Rhodanobacter</taxon>
    </lineage>
</organism>
<dbReference type="PANTHER" id="PTHR22939:SF129">
    <property type="entry name" value="SERINE PROTEASE HTRA2, MITOCHONDRIAL"/>
    <property type="match status" value="1"/>
</dbReference>
<dbReference type="Proteomes" id="UP000198725">
    <property type="component" value="Unassembled WGS sequence"/>
</dbReference>
<dbReference type="GO" id="GO:0042597">
    <property type="term" value="C:periplasmic space"/>
    <property type="evidence" value="ECO:0007669"/>
    <property type="project" value="TreeGrafter"/>
</dbReference>
<keyword evidence="12" id="KW-1185">Reference proteome</keyword>
<evidence type="ECO:0000259" key="10">
    <source>
        <dbReference type="PROSITE" id="PS50106"/>
    </source>
</evidence>
<feature type="binding site" evidence="8">
    <location>
        <begin position="214"/>
        <end position="216"/>
    </location>
    <ligand>
        <name>substrate</name>
    </ligand>
</feature>
<keyword evidence="4" id="KW-0677">Repeat</keyword>
<dbReference type="FunFam" id="2.40.10.10:FF:000001">
    <property type="entry name" value="Periplasmic serine protease DegS"/>
    <property type="match status" value="1"/>
</dbReference>
<keyword evidence="2 11" id="KW-0645">Protease</keyword>
<reference evidence="12" key="1">
    <citation type="submission" date="2016-10" db="EMBL/GenBank/DDBJ databases">
        <authorList>
            <person name="Varghese N."/>
            <person name="Submissions S."/>
        </authorList>
    </citation>
    <scope>NUCLEOTIDE SEQUENCE [LARGE SCALE GENOMIC DNA]</scope>
    <source>
        <strain evidence="12">MO64</strain>
    </source>
</reference>
<dbReference type="Gene3D" id="2.40.10.120">
    <property type="match status" value="1"/>
</dbReference>
<gene>
    <name evidence="11" type="ORF">SAMN05192579_108148</name>
</gene>
<feature type="domain" description="PDZ" evidence="10">
    <location>
        <begin position="260"/>
        <end position="351"/>
    </location>
</feature>
<proteinExistence type="inferred from homology"/>
<dbReference type="InterPro" id="IPR001478">
    <property type="entry name" value="PDZ"/>
</dbReference>
<feature type="binding site" evidence="8">
    <location>
        <position position="142"/>
    </location>
    <ligand>
        <name>substrate</name>
    </ligand>
</feature>
<dbReference type="Pfam" id="PF13180">
    <property type="entry name" value="PDZ_2"/>
    <property type="match status" value="1"/>
</dbReference>
<evidence type="ECO:0000256" key="4">
    <source>
        <dbReference type="ARBA" id="ARBA00022737"/>
    </source>
</evidence>
<feature type="signal peptide" evidence="9">
    <location>
        <begin position="1"/>
        <end position="30"/>
    </location>
</feature>
<feature type="active site" description="Charge relay system" evidence="7">
    <location>
        <position position="216"/>
    </location>
</feature>
<dbReference type="SUPFAM" id="SSF50156">
    <property type="entry name" value="PDZ domain-like"/>
    <property type="match status" value="2"/>
</dbReference>
<dbReference type="SUPFAM" id="SSF50494">
    <property type="entry name" value="Trypsin-like serine proteases"/>
    <property type="match status" value="1"/>
</dbReference>
<keyword evidence="3 9" id="KW-0732">Signal</keyword>
<dbReference type="PROSITE" id="PS50106">
    <property type="entry name" value="PDZ"/>
    <property type="match status" value="1"/>
</dbReference>
<dbReference type="GO" id="GO:0006515">
    <property type="term" value="P:protein quality control for misfolded or incompletely synthesized proteins"/>
    <property type="evidence" value="ECO:0007669"/>
    <property type="project" value="TreeGrafter"/>
</dbReference>
<evidence type="ECO:0000256" key="7">
    <source>
        <dbReference type="PIRSR" id="PIRSR611782-1"/>
    </source>
</evidence>
<dbReference type="SMART" id="SM00228">
    <property type="entry name" value="PDZ"/>
    <property type="match status" value="2"/>
</dbReference>
<evidence type="ECO:0000256" key="3">
    <source>
        <dbReference type="ARBA" id="ARBA00022729"/>
    </source>
</evidence>
<evidence type="ECO:0000313" key="11">
    <source>
        <dbReference type="EMBL" id="SFK89726.1"/>
    </source>
</evidence>
<keyword evidence="5" id="KW-0378">Hydrolase</keyword>
<accession>A0A1I4DC81</accession>
<evidence type="ECO:0000256" key="8">
    <source>
        <dbReference type="PIRSR" id="PIRSR611782-2"/>
    </source>
</evidence>
<dbReference type="InterPro" id="IPR036034">
    <property type="entry name" value="PDZ_sf"/>
</dbReference>
<feature type="binding site" evidence="8">
    <location>
        <position position="112"/>
    </location>
    <ligand>
        <name>substrate</name>
    </ligand>
</feature>
<sequence length="460" mass="47573">MPHHRSRASRWLAAAFVAVLGGALSLPGHAGIPPSVDGQPMPSLAPMLAHVTPAVVNISTKTRVAVRDPYFSDPIFRQFFGLPNTPRERVEQSLGSGVIVDAAKGYIITNNHVVGGADDITVTLQDGRSFKGTLVGTDPATDVAVVKIKADHLQALPLADSSKLRVGDFVVAVGEPFGLSETVTSGIVSALGRSGLGGSGYQNFIQTDASINPGNSGGALVNLRGELVGINSMIYSPSGASAGIGFAIPSDLIGEVMRQLIAHGKVSRGTLGLQTQDITPRIARMLGLSNSNGVVVTNVVRGSSADKAGLAVGDVITAVDGKPLHDSQQLHNTEGLEPVGSVVNMTIRRNGAERTVSATLTPEKLATLDGRALDPRLAGVEFSELGENQRSQGVAGVAVVSVRAGSDAAQAGLATGDIVVGVGNYRVTSVRDMQRLAGMQPRVLTLVVASHGNLHYVQIP</sequence>
<dbReference type="PRINTS" id="PR00834">
    <property type="entry name" value="PROTEASES2C"/>
</dbReference>
<evidence type="ECO:0000313" key="12">
    <source>
        <dbReference type="Proteomes" id="UP000198725"/>
    </source>
</evidence>
<dbReference type="RefSeq" id="WP_092703832.1">
    <property type="nucleotide sequence ID" value="NZ_FOSR01000008.1"/>
</dbReference>
<name>A0A1I4DC81_9GAMM</name>
<evidence type="ECO:0000256" key="6">
    <source>
        <dbReference type="ARBA" id="ARBA00022825"/>
    </source>
</evidence>